<reference evidence="2 3" key="1">
    <citation type="journal article" date="2021" name="BMC Biol.">
        <title>Horizontally acquired antibacterial genes associated with adaptive radiation of ladybird beetles.</title>
        <authorList>
            <person name="Li H.S."/>
            <person name="Tang X.F."/>
            <person name="Huang Y.H."/>
            <person name="Xu Z.Y."/>
            <person name="Chen M.L."/>
            <person name="Du X.Y."/>
            <person name="Qiu B.Y."/>
            <person name="Chen P.T."/>
            <person name="Zhang W."/>
            <person name="Slipinski A."/>
            <person name="Escalona H.E."/>
            <person name="Waterhouse R.M."/>
            <person name="Zwick A."/>
            <person name="Pang H."/>
        </authorList>
    </citation>
    <scope>NUCLEOTIDE SEQUENCE [LARGE SCALE GENOMIC DNA]</scope>
    <source>
        <strain evidence="2">SYSU2018</strain>
    </source>
</reference>
<gene>
    <name evidence="2" type="ORF">HHI36_011650</name>
</gene>
<feature type="compositionally biased region" description="Polar residues" evidence="1">
    <location>
        <begin position="128"/>
        <end position="141"/>
    </location>
</feature>
<name>A0ABD2MMA2_9CUCU</name>
<proteinExistence type="predicted"/>
<keyword evidence="3" id="KW-1185">Reference proteome</keyword>
<protein>
    <submittedName>
        <fullName evidence="2">Uncharacterized protein</fullName>
    </submittedName>
</protein>
<feature type="region of interest" description="Disordered" evidence="1">
    <location>
        <begin position="171"/>
        <end position="194"/>
    </location>
</feature>
<feature type="region of interest" description="Disordered" evidence="1">
    <location>
        <begin position="128"/>
        <end position="157"/>
    </location>
</feature>
<organism evidence="2 3">
    <name type="scientific">Cryptolaemus montrouzieri</name>
    <dbReference type="NCBI Taxonomy" id="559131"/>
    <lineage>
        <taxon>Eukaryota</taxon>
        <taxon>Metazoa</taxon>
        <taxon>Ecdysozoa</taxon>
        <taxon>Arthropoda</taxon>
        <taxon>Hexapoda</taxon>
        <taxon>Insecta</taxon>
        <taxon>Pterygota</taxon>
        <taxon>Neoptera</taxon>
        <taxon>Endopterygota</taxon>
        <taxon>Coleoptera</taxon>
        <taxon>Polyphaga</taxon>
        <taxon>Cucujiformia</taxon>
        <taxon>Coccinelloidea</taxon>
        <taxon>Coccinellidae</taxon>
        <taxon>Scymninae</taxon>
        <taxon>Scymnini</taxon>
        <taxon>Cryptolaemus</taxon>
    </lineage>
</organism>
<feature type="compositionally biased region" description="Polar residues" evidence="1">
    <location>
        <begin position="171"/>
        <end position="180"/>
    </location>
</feature>
<feature type="region of interest" description="Disordered" evidence="1">
    <location>
        <begin position="1"/>
        <end position="25"/>
    </location>
</feature>
<feature type="compositionally biased region" description="Pro residues" evidence="1">
    <location>
        <begin position="1"/>
        <end position="13"/>
    </location>
</feature>
<dbReference type="AlphaFoldDB" id="A0ABD2MMA2"/>
<sequence>MEDPSIRPPPLPPKARRSPPASSKTVLTNCIIQDDYRRNLRFSNSLNSQDSKSNTHVVKIQINPSQEAYTNGTTGATSVTCVVQPCIKISVNTSDGEMVHNKTMVDSSTETSGYFFYDQFHGSIMSSGQISPSDTLDSGTCSDLDGTPPPVSSKKNSGISVTIIGEHTKHLSSLNSSGTEVDSDDNESSTSYDSINNRKVPLVIQTHQTIPLNQNSSSSFLPQTLLQDIRNAKLSSDSFSTKPIIIEEKSYEQRRREEIEKCNDIIDSKRQYESDMYYDFHLNENDFSDQVIPLKNAERDETFAGYKDLLGDGAATIRSAKGTVRGVKNRVRAGIATFLQINSNTK</sequence>
<comment type="caution">
    <text evidence="2">The sequence shown here is derived from an EMBL/GenBank/DDBJ whole genome shotgun (WGS) entry which is preliminary data.</text>
</comment>
<evidence type="ECO:0000313" key="2">
    <source>
        <dbReference type="EMBL" id="KAL3267528.1"/>
    </source>
</evidence>
<accession>A0ABD2MMA2</accession>
<dbReference type="EMBL" id="JABFTP020000001">
    <property type="protein sequence ID" value="KAL3267528.1"/>
    <property type="molecule type" value="Genomic_DNA"/>
</dbReference>
<feature type="non-terminal residue" evidence="2">
    <location>
        <position position="346"/>
    </location>
</feature>
<evidence type="ECO:0000256" key="1">
    <source>
        <dbReference type="SAM" id="MobiDB-lite"/>
    </source>
</evidence>
<dbReference type="Proteomes" id="UP001516400">
    <property type="component" value="Unassembled WGS sequence"/>
</dbReference>
<evidence type="ECO:0000313" key="3">
    <source>
        <dbReference type="Proteomes" id="UP001516400"/>
    </source>
</evidence>